<accession>A0A928YW27</accession>
<evidence type="ECO:0000256" key="4">
    <source>
        <dbReference type="ARBA" id="ARBA00022694"/>
    </source>
</evidence>
<evidence type="ECO:0000256" key="3">
    <source>
        <dbReference type="ARBA" id="ARBA00022691"/>
    </source>
</evidence>
<dbReference type="Proteomes" id="UP000652567">
    <property type="component" value="Unassembled WGS sequence"/>
</dbReference>
<dbReference type="InterPro" id="IPR005636">
    <property type="entry name" value="DTW"/>
</dbReference>
<dbReference type="AlphaFoldDB" id="A0A928YW27"/>
<evidence type="ECO:0000259" key="6">
    <source>
        <dbReference type="SMART" id="SM01144"/>
    </source>
</evidence>
<evidence type="ECO:0000256" key="5">
    <source>
        <dbReference type="ARBA" id="ARBA00034489"/>
    </source>
</evidence>
<dbReference type="EC" id="2.5.1.25" evidence="1"/>
<keyword evidence="3" id="KW-0949">S-adenosyl-L-methionine</keyword>
<organism evidence="7 8">
    <name type="scientific">Cellvibrio polysaccharolyticus</name>
    <dbReference type="NCBI Taxonomy" id="2082724"/>
    <lineage>
        <taxon>Bacteria</taxon>
        <taxon>Pseudomonadati</taxon>
        <taxon>Pseudomonadota</taxon>
        <taxon>Gammaproteobacteria</taxon>
        <taxon>Cellvibrionales</taxon>
        <taxon>Cellvibrionaceae</taxon>
        <taxon>Cellvibrio</taxon>
    </lineage>
</organism>
<reference evidence="7" key="1">
    <citation type="submission" date="2018-07" db="EMBL/GenBank/DDBJ databases">
        <title>Genome assembly of strain Ka43.</title>
        <authorList>
            <person name="Kukolya J."/>
            <person name="Nagy I."/>
            <person name="Horvath B."/>
            <person name="Toth A."/>
        </authorList>
    </citation>
    <scope>NUCLEOTIDE SEQUENCE</scope>
    <source>
        <strain evidence="7">KB43</strain>
    </source>
</reference>
<name>A0A928YW27_9GAMM</name>
<dbReference type="EMBL" id="PRDL01000001">
    <property type="protein sequence ID" value="MBE8717748.1"/>
    <property type="molecule type" value="Genomic_DNA"/>
</dbReference>
<sequence>MSATPKRSLCPRCDRPQVTCLCSLATPIANRVEVIILRHPQETGNAKNTATLLKLSLARIRVLEGETFAAADLKNLLDDPIYTEVLLYPDTPESAALGIASPPPLQQSAIQRPEAIRLWVLDATWRKSRKMLYLNPDLQRLPRLSLTDTPASRYVIRKSHLPEQLSTLESTCYALHQLEQGQVNYTPLLKAFDQFISRQLTFLPAERCNNH</sequence>
<dbReference type="GO" id="GO:0016432">
    <property type="term" value="F:tRNA-uridine aminocarboxypropyltransferase activity"/>
    <property type="evidence" value="ECO:0007669"/>
    <property type="project" value="UniProtKB-EC"/>
</dbReference>
<evidence type="ECO:0000256" key="1">
    <source>
        <dbReference type="ARBA" id="ARBA00012386"/>
    </source>
</evidence>
<proteinExistence type="inferred from homology"/>
<protein>
    <recommendedName>
        <fullName evidence="1">tRNA-uridine aminocarboxypropyltransferase</fullName>
        <ecNumber evidence="1">2.5.1.25</ecNumber>
    </recommendedName>
</protein>
<dbReference type="PANTHER" id="PTHR21392:SF0">
    <property type="entry name" value="TRNA-URIDINE AMINOCARBOXYPROPYLTRANSFERASE 2"/>
    <property type="match status" value="1"/>
</dbReference>
<dbReference type="SMART" id="SM01144">
    <property type="entry name" value="DTW"/>
    <property type="match status" value="1"/>
</dbReference>
<feature type="domain" description="DTW" evidence="6">
    <location>
        <begin position="6"/>
        <end position="204"/>
    </location>
</feature>
<keyword evidence="2" id="KW-0808">Transferase</keyword>
<dbReference type="PANTHER" id="PTHR21392">
    <property type="entry name" value="TRNA-URIDINE AMINOCARBOXYPROPYLTRANSFERASE 2"/>
    <property type="match status" value="1"/>
</dbReference>
<comment type="similarity">
    <text evidence="5">Belongs to the TDD superfamily. DTWD2 family.</text>
</comment>
<dbReference type="RefSeq" id="WP_193909779.1">
    <property type="nucleotide sequence ID" value="NZ_PRDL01000001.1"/>
</dbReference>
<dbReference type="GO" id="GO:0008033">
    <property type="term" value="P:tRNA processing"/>
    <property type="evidence" value="ECO:0007669"/>
    <property type="project" value="UniProtKB-KW"/>
</dbReference>
<evidence type="ECO:0000313" key="8">
    <source>
        <dbReference type="Proteomes" id="UP000652567"/>
    </source>
</evidence>
<gene>
    <name evidence="7" type="ORF">C4F51_11195</name>
</gene>
<evidence type="ECO:0000313" key="7">
    <source>
        <dbReference type="EMBL" id="MBE8717748.1"/>
    </source>
</evidence>
<keyword evidence="4" id="KW-0819">tRNA processing</keyword>
<dbReference type="InterPro" id="IPR039262">
    <property type="entry name" value="DTWD2/TAPT"/>
</dbReference>
<keyword evidence="8" id="KW-1185">Reference proteome</keyword>
<evidence type="ECO:0000256" key="2">
    <source>
        <dbReference type="ARBA" id="ARBA00022679"/>
    </source>
</evidence>
<dbReference type="Pfam" id="PF03942">
    <property type="entry name" value="DTW"/>
    <property type="match status" value="1"/>
</dbReference>
<comment type="caution">
    <text evidence="7">The sequence shown here is derived from an EMBL/GenBank/DDBJ whole genome shotgun (WGS) entry which is preliminary data.</text>
</comment>